<dbReference type="Gene3D" id="3.40.1110.10">
    <property type="entry name" value="Calcium-transporting ATPase, cytoplasmic domain N"/>
    <property type="match status" value="1"/>
</dbReference>
<comment type="subcellular location">
    <subcellularLocation>
        <location evidence="1">Endomembrane system</location>
        <topology evidence="1">Multi-pass membrane protein</topology>
    </subcellularLocation>
</comment>
<keyword evidence="8" id="KW-0186">Copper</keyword>
<keyword evidence="5" id="KW-0479">Metal-binding</keyword>
<dbReference type="SUPFAM" id="SSF55008">
    <property type="entry name" value="HMA, heavy metal-associated domain"/>
    <property type="match status" value="2"/>
</dbReference>
<dbReference type="GO" id="GO:0016887">
    <property type="term" value="F:ATP hydrolysis activity"/>
    <property type="evidence" value="ECO:0007669"/>
    <property type="project" value="InterPro"/>
</dbReference>
<evidence type="ECO:0000256" key="12">
    <source>
        <dbReference type="ARBA" id="ARBA00022989"/>
    </source>
</evidence>
<evidence type="ECO:0000256" key="3">
    <source>
        <dbReference type="ARBA" id="ARBA00022448"/>
    </source>
</evidence>
<feature type="domain" description="HMA" evidence="16">
    <location>
        <begin position="2"/>
        <end position="68"/>
    </location>
</feature>
<sequence length="787" mass="84343">MQELTLKIRGMSCAMCVKSIESAVGALDGVEEIRVNLATESAFLKFDPKKVSLDEIVRLIEDLGYKAEMPEPEADEEEHIAGMKRKLYFAALSGSFLFLSNYLGFAVPLFVQLVVALAAMLYSGREMFLTALRSLRKRTLNMDVMYSMGVGSAFFASVFATAGVLPENYNFYETSVMLLTFLLLGRTLEAMAKKKTGEAIRKLIGLQARTATVLRGNEVEIPVDEVRAGDIVIVKPGERVPVDGVVVEGEGYVDESMFTGEPLPVLKEAGDEVFGGSICKNGVLKIKATKIGAETLLAQIVRTVEEAMSSKPPIQRLADRVVSYFIPAVVTVAIASSIYWYFAAGGLIAFTTLIAVLVVACPCAFGLATPTALAVGMGRGAELGLLVKSGEALEVARKATAVIFDKTGTLTKGKMEVTDVLSLGGSGDELLSIAATAERRSSHPLAEAIVERAKMEGVEIAEPERFEVIAGMGVVAEVNGNRILVGSRKLLEENGVNFDGIEQVLFKFEKEGKTAVLVAENGKVIGVIALADAIKESAKVAVEELKRMGKKVGIITGDNRIVAEAIAESLGVDFVIAEVLPHEKALHVKKLQDAGEVVVFIGDGINDAPALAQANLGIAIGSGTDIAMESGDIVLVRDDLRDVVAVIQLSEKTLGKIKQNIFWAMIYNTVLIPVAAGVLYPLFGIIFLPEFAAFAMAMSSVSVVTNSLLMKNYVPPIKKGGDGMRIELELFGLSCGHCVMRVRKVLEKSGAKVVEITMDRAVIEADGDVERFVKAVEDAGYRARVKG</sequence>
<reference evidence="17" key="1">
    <citation type="journal article" date="2020" name="mSystems">
        <title>Genome- and Community-Level Interaction Insights into Carbon Utilization and Element Cycling Functions of Hydrothermarchaeota in Hydrothermal Sediment.</title>
        <authorList>
            <person name="Zhou Z."/>
            <person name="Liu Y."/>
            <person name="Xu W."/>
            <person name="Pan J."/>
            <person name="Luo Z.H."/>
            <person name="Li M."/>
        </authorList>
    </citation>
    <scope>NUCLEOTIDE SEQUENCE [LARGE SCALE GENOMIC DNA]</scope>
    <source>
        <strain evidence="17">SpSt-87</strain>
    </source>
</reference>
<dbReference type="InterPro" id="IPR036163">
    <property type="entry name" value="HMA_dom_sf"/>
</dbReference>
<dbReference type="EC" id="3.6.3.3" evidence="17"/>
<dbReference type="Pfam" id="PF00702">
    <property type="entry name" value="Hydrolase"/>
    <property type="match status" value="1"/>
</dbReference>
<dbReference type="InterPro" id="IPR036412">
    <property type="entry name" value="HAD-like_sf"/>
</dbReference>
<protein>
    <submittedName>
        <fullName evidence="17">Cadmium-translocating P-type ATPase</fullName>
        <ecNumber evidence="17">3.6.3.3</ecNumber>
    </submittedName>
</protein>
<feature type="transmembrane region" description="Helical" evidence="15">
    <location>
        <begin position="661"/>
        <end position="685"/>
    </location>
</feature>
<dbReference type="InterPro" id="IPR018303">
    <property type="entry name" value="ATPase_P-typ_P_site"/>
</dbReference>
<evidence type="ECO:0000256" key="4">
    <source>
        <dbReference type="ARBA" id="ARBA00022692"/>
    </source>
</evidence>
<dbReference type="PRINTS" id="PR00119">
    <property type="entry name" value="CATATPASE"/>
</dbReference>
<keyword evidence="7" id="KW-0547">Nucleotide-binding</keyword>
<dbReference type="SUPFAM" id="SSF56784">
    <property type="entry name" value="HAD-like"/>
    <property type="match status" value="1"/>
</dbReference>
<accession>A0A7C3MAZ1</accession>
<feature type="transmembrane region" description="Helical" evidence="15">
    <location>
        <begin position="144"/>
        <end position="165"/>
    </location>
</feature>
<dbReference type="NCBIfam" id="TIGR00003">
    <property type="entry name" value="copper ion binding protein"/>
    <property type="match status" value="1"/>
</dbReference>
<keyword evidence="11" id="KW-1278">Translocase</keyword>
<dbReference type="GO" id="GO:0016020">
    <property type="term" value="C:membrane"/>
    <property type="evidence" value="ECO:0007669"/>
    <property type="project" value="InterPro"/>
</dbReference>
<dbReference type="Pfam" id="PF00403">
    <property type="entry name" value="HMA"/>
    <property type="match status" value="2"/>
</dbReference>
<keyword evidence="12 15" id="KW-1133">Transmembrane helix</keyword>
<keyword evidence="10" id="KW-0460">Magnesium</keyword>
<evidence type="ECO:0000256" key="5">
    <source>
        <dbReference type="ARBA" id="ARBA00022723"/>
    </source>
</evidence>
<dbReference type="CDD" id="cd00371">
    <property type="entry name" value="HMA"/>
    <property type="match status" value="2"/>
</dbReference>
<keyword evidence="14 15" id="KW-0472">Membrane</keyword>
<evidence type="ECO:0000256" key="9">
    <source>
        <dbReference type="ARBA" id="ARBA00022840"/>
    </source>
</evidence>
<evidence type="ECO:0000256" key="2">
    <source>
        <dbReference type="ARBA" id="ARBA00006024"/>
    </source>
</evidence>
<keyword evidence="6" id="KW-0677">Repeat</keyword>
<comment type="similarity">
    <text evidence="2">Belongs to the cation transport ATPase (P-type) (TC 3.A.3) family. Type IB subfamily.</text>
</comment>
<dbReference type="PRINTS" id="PR00943">
    <property type="entry name" value="CUATPASE"/>
</dbReference>
<dbReference type="InterPro" id="IPR059000">
    <property type="entry name" value="ATPase_P-type_domA"/>
</dbReference>
<name>A0A7C3MAZ1_ARCFL</name>
<dbReference type="SFLD" id="SFLDF00027">
    <property type="entry name" value="p-type_atpase"/>
    <property type="match status" value="1"/>
</dbReference>
<dbReference type="PROSITE" id="PS00154">
    <property type="entry name" value="ATPASE_E1_E2"/>
    <property type="match status" value="1"/>
</dbReference>
<dbReference type="InterPro" id="IPR001757">
    <property type="entry name" value="P_typ_ATPase"/>
</dbReference>
<comment type="caution">
    <text evidence="17">The sequence shown here is derived from an EMBL/GenBank/DDBJ whole genome shotgun (WGS) entry which is preliminary data.</text>
</comment>
<evidence type="ECO:0000256" key="8">
    <source>
        <dbReference type="ARBA" id="ARBA00022796"/>
    </source>
</evidence>
<dbReference type="SFLD" id="SFLDS00003">
    <property type="entry name" value="Haloacid_Dehalogenase"/>
    <property type="match status" value="1"/>
</dbReference>
<gene>
    <name evidence="17" type="primary">cadA</name>
    <name evidence="17" type="ORF">ENW66_06455</name>
</gene>
<evidence type="ECO:0000256" key="14">
    <source>
        <dbReference type="ARBA" id="ARBA00023136"/>
    </source>
</evidence>
<dbReference type="NCBIfam" id="TIGR01525">
    <property type="entry name" value="ATPase-IB_hvy"/>
    <property type="match status" value="1"/>
</dbReference>
<evidence type="ECO:0000256" key="10">
    <source>
        <dbReference type="ARBA" id="ARBA00022842"/>
    </source>
</evidence>
<feature type="transmembrane region" description="Helical" evidence="15">
    <location>
        <begin position="110"/>
        <end position="132"/>
    </location>
</feature>
<dbReference type="EMBL" id="DTLB01000038">
    <property type="protein sequence ID" value="HFW32577.1"/>
    <property type="molecule type" value="Genomic_DNA"/>
</dbReference>
<dbReference type="FunFam" id="2.70.150.10:FF:000002">
    <property type="entry name" value="Copper-transporting ATPase 1, putative"/>
    <property type="match status" value="1"/>
</dbReference>
<dbReference type="GO" id="GO:0012505">
    <property type="term" value="C:endomembrane system"/>
    <property type="evidence" value="ECO:0007669"/>
    <property type="project" value="UniProtKB-SubCell"/>
</dbReference>
<dbReference type="InterPro" id="IPR023298">
    <property type="entry name" value="ATPase_P-typ_TM_dom_sf"/>
</dbReference>
<dbReference type="InterPro" id="IPR023299">
    <property type="entry name" value="ATPase_P-typ_cyto_dom_N"/>
</dbReference>
<dbReference type="CDD" id="cd02094">
    <property type="entry name" value="P-type_ATPase_Cu-like"/>
    <property type="match status" value="1"/>
</dbReference>
<keyword evidence="3" id="KW-0813">Transport</keyword>
<dbReference type="PROSITE" id="PS50846">
    <property type="entry name" value="HMA_2"/>
    <property type="match status" value="1"/>
</dbReference>
<dbReference type="PANTHER" id="PTHR43520">
    <property type="entry name" value="ATP7, ISOFORM B"/>
    <property type="match status" value="1"/>
</dbReference>
<dbReference type="NCBIfam" id="TIGR01512">
    <property type="entry name" value="ATPase-IB2_Cd"/>
    <property type="match status" value="1"/>
</dbReference>
<dbReference type="SUPFAM" id="SSF81653">
    <property type="entry name" value="Calcium ATPase, transduction domain A"/>
    <property type="match status" value="1"/>
</dbReference>
<keyword evidence="9" id="KW-0067">ATP-binding</keyword>
<evidence type="ECO:0000259" key="16">
    <source>
        <dbReference type="PROSITE" id="PS50846"/>
    </source>
</evidence>
<dbReference type="Gene3D" id="3.30.70.100">
    <property type="match status" value="2"/>
</dbReference>
<dbReference type="NCBIfam" id="TIGR01511">
    <property type="entry name" value="ATPase-IB1_Cu"/>
    <property type="match status" value="1"/>
</dbReference>
<dbReference type="GO" id="GO:0043682">
    <property type="term" value="F:P-type divalent copper transporter activity"/>
    <property type="evidence" value="ECO:0007669"/>
    <property type="project" value="TreeGrafter"/>
</dbReference>
<dbReference type="GO" id="GO:0005524">
    <property type="term" value="F:ATP binding"/>
    <property type="evidence" value="ECO:0007669"/>
    <property type="project" value="UniProtKB-KW"/>
</dbReference>
<dbReference type="InterPro" id="IPR006121">
    <property type="entry name" value="HMA_dom"/>
</dbReference>
<evidence type="ECO:0000256" key="11">
    <source>
        <dbReference type="ARBA" id="ARBA00022967"/>
    </source>
</evidence>
<dbReference type="InterPro" id="IPR006122">
    <property type="entry name" value="HMA_Cu_ion-bd"/>
</dbReference>
<keyword evidence="13" id="KW-0406">Ion transport</keyword>
<keyword evidence="8" id="KW-0187">Copper transport</keyword>
<dbReference type="GO" id="GO:0055070">
    <property type="term" value="P:copper ion homeostasis"/>
    <property type="evidence" value="ECO:0007669"/>
    <property type="project" value="TreeGrafter"/>
</dbReference>
<dbReference type="PANTHER" id="PTHR43520:SF8">
    <property type="entry name" value="P-TYPE CU(+) TRANSPORTER"/>
    <property type="match status" value="1"/>
</dbReference>
<feature type="transmembrane region" description="Helical" evidence="15">
    <location>
        <begin position="348"/>
        <end position="369"/>
    </location>
</feature>
<evidence type="ECO:0000256" key="6">
    <source>
        <dbReference type="ARBA" id="ARBA00022737"/>
    </source>
</evidence>
<evidence type="ECO:0000256" key="15">
    <source>
        <dbReference type="SAM" id="Phobius"/>
    </source>
</evidence>
<dbReference type="FunFam" id="3.30.70.100:FF:000005">
    <property type="entry name" value="Copper-exporting P-type ATPase A"/>
    <property type="match status" value="1"/>
</dbReference>
<dbReference type="InterPro" id="IPR008250">
    <property type="entry name" value="ATPase_P-typ_transduc_dom_A_sf"/>
</dbReference>
<evidence type="ECO:0000313" key="17">
    <source>
        <dbReference type="EMBL" id="HFW32577.1"/>
    </source>
</evidence>
<keyword evidence="4 15" id="KW-0812">Transmembrane</keyword>
<dbReference type="SUPFAM" id="SSF81665">
    <property type="entry name" value="Calcium ATPase, transmembrane domain M"/>
    <property type="match status" value="1"/>
</dbReference>
<dbReference type="InterPro" id="IPR044492">
    <property type="entry name" value="P_typ_ATPase_HD_dom"/>
</dbReference>
<feature type="transmembrane region" description="Helical" evidence="15">
    <location>
        <begin position="321"/>
        <end position="342"/>
    </location>
</feature>
<dbReference type="AlphaFoldDB" id="A0A7C3MAZ1"/>
<evidence type="ECO:0000256" key="7">
    <source>
        <dbReference type="ARBA" id="ARBA00022741"/>
    </source>
</evidence>
<dbReference type="SFLD" id="SFLDG00002">
    <property type="entry name" value="C1.7:_P-type_atpase_like"/>
    <property type="match status" value="1"/>
</dbReference>
<dbReference type="NCBIfam" id="TIGR01494">
    <property type="entry name" value="ATPase_P-type"/>
    <property type="match status" value="1"/>
</dbReference>
<keyword evidence="17" id="KW-0378">Hydrolase</keyword>
<dbReference type="Pfam" id="PF00122">
    <property type="entry name" value="E1-E2_ATPase"/>
    <property type="match status" value="1"/>
</dbReference>
<feature type="transmembrane region" description="Helical" evidence="15">
    <location>
        <begin position="171"/>
        <end position="188"/>
    </location>
</feature>
<dbReference type="InterPro" id="IPR023214">
    <property type="entry name" value="HAD_sf"/>
</dbReference>
<organism evidence="17">
    <name type="scientific">Archaeoglobus fulgidus</name>
    <dbReference type="NCBI Taxonomy" id="2234"/>
    <lineage>
        <taxon>Archaea</taxon>
        <taxon>Methanobacteriati</taxon>
        <taxon>Methanobacteriota</taxon>
        <taxon>Archaeoglobi</taxon>
        <taxon>Archaeoglobales</taxon>
        <taxon>Archaeoglobaceae</taxon>
        <taxon>Archaeoglobus</taxon>
    </lineage>
</organism>
<dbReference type="Gene3D" id="3.40.50.1000">
    <property type="entry name" value="HAD superfamily/HAD-like"/>
    <property type="match status" value="1"/>
</dbReference>
<evidence type="ECO:0000256" key="1">
    <source>
        <dbReference type="ARBA" id="ARBA00004127"/>
    </source>
</evidence>
<dbReference type="GO" id="GO:0005507">
    <property type="term" value="F:copper ion binding"/>
    <property type="evidence" value="ECO:0007669"/>
    <property type="project" value="InterPro"/>
</dbReference>
<dbReference type="InterPro" id="IPR027256">
    <property type="entry name" value="P-typ_ATPase_IB"/>
</dbReference>
<dbReference type="Gene3D" id="2.70.150.10">
    <property type="entry name" value="Calcium-transporting ATPase, cytoplasmic transduction domain A"/>
    <property type="match status" value="1"/>
</dbReference>
<proteinExistence type="inferred from homology"/>
<evidence type="ECO:0000256" key="13">
    <source>
        <dbReference type="ARBA" id="ARBA00023065"/>
    </source>
</evidence>